<dbReference type="RefSeq" id="WP_344594314.1">
    <property type="nucleotide sequence ID" value="NZ_BAAARW010000024.1"/>
</dbReference>
<evidence type="ECO:0000256" key="1">
    <source>
        <dbReference type="ARBA" id="ARBA00009437"/>
    </source>
</evidence>
<gene>
    <name evidence="6" type="ORF">GCM10010191_66210</name>
</gene>
<name>A0ABP5X3A8_9ACTN</name>
<evidence type="ECO:0000256" key="2">
    <source>
        <dbReference type="ARBA" id="ARBA00023015"/>
    </source>
</evidence>
<dbReference type="InterPro" id="IPR000847">
    <property type="entry name" value="LysR_HTH_N"/>
</dbReference>
<comment type="caution">
    <text evidence="6">The sequence shown here is derived from an EMBL/GenBank/DDBJ whole genome shotgun (WGS) entry which is preliminary data.</text>
</comment>
<dbReference type="InterPro" id="IPR005119">
    <property type="entry name" value="LysR_subst-bd"/>
</dbReference>
<keyword evidence="2" id="KW-0805">Transcription regulation</keyword>
<dbReference type="InterPro" id="IPR036388">
    <property type="entry name" value="WH-like_DNA-bd_sf"/>
</dbReference>
<evidence type="ECO:0000256" key="4">
    <source>
        <dbReference type="ARBA" id="ARBA00023163"/>
    </source>
</evidence>
<evidence type="ECO:0000313" key="6">
    <source>
        <dbReference type="EMBL" id="GAA2440878.1"/>
    </source>
</evidence>
<keyword evidence="3" id="KW-0238">DNA-binding</keyword>
<proteinExistence type="inferred from homology"/>
<dbReference type="PANTHER" id="PTHR30346">
    <property type="entry name" value="TRANSCRIPTIONAL DUAL REGULATOR HCAR-RELATED"/>
    <property type="match status" value="1"/>
</dbReference>
<keyword evidence="4" id="KW-0804">Transcription</keyword>
<dbReference type="EMBL" id="BAAARW010000024">
    <property type="protein sequence ID" value="GAA2440878.1"/>
    <property type="molecule type" value="Genomic_DNA"/>
</dbReference>
<dbReference type="InterPro" id="IPR036390">
    <property type="entry name" value="WH_DNA-bd_sf"/>
</dbReference>
<organism evidence="6 7">
    <name type="scientific">Actinomadura vinacea</name>
    <dbReference type="NCBI Taxonomy" id="115336"/>
    <lineage>
        <taxon>Bacteria</taxon>
        <taxon>Bacillati</taxon>
        <taxon>Actinomycetota</taxon>
        <taxon>Actinomycetes</taxon>
        <taxon>Streptosporangiales</taxon>
        <taxon>Thermomonosporaceae</taxon>
        <taxon>Actinomadura</taxon>
    </lineage>
</organism>
<feature type="domain" description="HTH lysR-type" evidence="5">
    <location>
        <begin position="3"/>
        <end position="60"/>
    </location>
</feature>
<dbReference type="PANTHER" id="PTHR30346:SF0">
    <property type="entry name" value="HCA OPERON TRANSCRIPTIONAL ACTIVATOR HCAR"/>
    <property type="match status" value="1"/>
</dbReference>
<dbReference type="SUPFAM" id="SSF46785">
    <property type="entry name" value="Winged helix' DNA-binding domain"/>
    <property type="match status" value="1"/>
</dbReference>
<reference evidence="7" key="1">
    <citation type="journal article" date="2019" name="Int. J. Syst. Evol. Microbiol.">
        <title>The Global Catalogue of Microorganisms (GCM) 10K type strain sequencing project: providing services to taxonomists for standard genome sequencing and annotation.</title>
        <authorList>
            <consortium name="The Broad Institute Genomics Platform"/>
            <consortium name="The Broad Institute Genome Sequencing Center for Infectious Disease"/>
            <person name="Wu L."/>
            <person name="Ma J."/>
        </authorList>
    </citation>
    <scope>NUCLEOTIDE SEQUENCE [LARGE SCALE GENOMIC DNA]</scope>
    <source>
        <strain evidence="7">JCM 3325</strain>
    </source>
</reference>
<sequence>MELDLGAVRAFLAVVDGGHFTEAADRLGMTQQAVSKRIARLESDLGVPLLNRSRAGARPTEDGAAFLPQARALISLADHATAMLRARGRALRIDVLGRAAAPIDIVRDFYEAGDVEVDIVVSRGTVSRWTALTDGSVDAAFGRVNGPLPPGIERMPACLEPIPILVGHRHRLARRKRMPMGDLSGLTAWMPGNARDSEWAEYYRFLSAEFGVQIDTSGPVFGRDHIMEKVGASSDLIMFGNKAQFPGYPEVVQISVIDPTPVYPWSLMWHEANRHPSLPLLIAHVKNHFRAFAAGDQWLPARDRPLFPADPEPAL</sequence>
<evidence type="ECO:0000256" key="3">
    <source>
        <dbReference type="ARBA" id="ARBA00023125"/>
    </source>
</evidence>
<protein>
    <submittedName>
        <fullName evidence="6">LysR family transcriptional regulator</fullName>
    </submittedName>
</protein>
<dbReference type="Pfam" id="PF03466">
    <property type="entry name" value="LysR_substrate"/>
    <property type="match status" value="1"/>
</dbReference>
<dbReference type="Proteomes" id="UP001501231">
    <property type="component" value="Unassembled WGS sequence"/>
</dbReference>
<accession>A0ABP5X3A8</accession>
<evidence type="ECO:0000259" key="5">
    <source>
        <dbReference type="PROSITE" id="PS50931"/>
    </source>
</evidence>
<comment type="similarity">
    <text evidence="1">Belongs to the LysR transcriptional regulatory family.</text>
</comment>
<dbReference type="PRINTS" id="PR00039">
    <property type="entry name" value="HTHLYSR"/>
</dbReference>
<evidence type="ECO:0000313" key="7">
    <source>
        <dbReference type="Proteomes" id="UP001501231"/>
    </source>
</evidence>
<keyword evidence="7" id="KW-1185">Reference proteome</keyword>
<dbReference type="SUPFAM" id="SSF53850">
    <property type="entry name" value="Periplasmic binding protein-like II"/>
    <property type="match status" value="1"/>
</dbReference>
<dbReference type="PROSITE" id="PS50931">
    <property type="entry name" value="HTH_LYSR"/>
    <property type="match status" value="1"/>
</dbReference>
<dbReference type="Gene3D" id="1.10.10.10">
    <property type="entry name" value="Winged helix-like DNA-binding domain superfamily/Winged helix DNA-binding domain"/>
    <property type="match status" value="1"/>
</dbReference>
<dbReference type="Gene3D" id="3.40.190.10">
    <property type="entry name" value="Periplasmic binding protein-like II"/>
    <property type="match status" value="2"/>
</dbReference>
<dbReference type="Pfam" id="PF00126">
    <property type="entry name" value="HTH_1"/>
    <property type="match status" value="1"/>
</dbReference>